<feature type="transmembrane region" description="Helical" evidence="1">
    <location>
        <begin position="84"/>
        <end position="105"/>
    </location>
</feature>
<accession>A0A223N2T0</accession>
<organism evidence="2 3">
    <name type="scientific">Vibrio qinghaiensis</name>
    <dbReference type="NCBI Taxonomy" id="2025808"/>
    <lineage>
        <taxon>Bacteria</taxon>
        <taxon>Pseudomonadati</taxon>
        <taxon>Pseudomonadota</taxon>
        <taxon>Gammaproteobacteria</taxon>
        <taxon>Vibrionales</taxon>
        <taxon>Vibrionaceae</taxon>
        <taxon>Vibrio</taxon>
    </lineage>
</organism>
<dbReference type="Proteomes" id="UP000215148">
    <property type="component" value="Chromosome 2"/>
</dbReference>
<protein>
    <submittedName>
        <fullName evidence="2">Uncharacterized protein</fullName>
    </submittedName>
</protein>
<keyword evidence="1" id="KW-1133">Transmembrane helix</keyword>
<keyword evidence="3" id="KW-1185">Reference proteome</keyword>
<proteinExistence type="predicted"/>
<sequence length="107" mass="12330">MTIDEMANATRSIFKPDVMDKSLPELELLLKQHMARVPVEHKGGDSSNQHLYDSTYKEYIHWMDAYKHLTFLIEGRRTAKRHTFTLVVSCMALLVSVGLLLARLWGI</sequence>
<evidence type="ECO:0000313" key="2">
    <source>
        <dbReference type="EMBL" id="ASU24059.1"/>
    </source>
</evidence>
<name>A0A223N2T0_9VIBR</name>
<keyword evidence="1" id="KW-0472">Membrane</keyword>
<dbReference type="KEGG" id="vqi:CCZ37_16030"/>
<keyword evidence="1" id="KW-0812">Transmembrane</keyword>
<gene>
    <name evidence="2" type="ORF">CCZ37_16030</name>
</gene>
<evidence type="ECO:0000256" key="1">
    <source>
        <dbReference type="SAM" id="Phobius"/>
    </source>
</evidence>
<dbReference type="AlphaFoldDB" id="A0A223N2T0"/>
<evidence type="ECO:0000313" key="3">
    <source>
        <dbReference type="Proteomes" id="UP000215148"/>
    </source>
</evidence>
<reference evidence="2 3" key="1">
    <citation type="submission" date="2017-08" db="EMBL/GenBank/DDBJ databases">
        <title>The Vibrio qinghaiensis sp.-Q67 is a luminous bacteria isolated firstly from Qinghai lake, Qinghai province, China, which has been proved to be very sensitive to detect environmental and food pollutants. Therefore, complete genome analysis of V. qinghaiensis sp.-Q67 highlights the potential application of this strain on detection of hazards in the contaminated environments.</title>
        <authorList>
            <person name="Gong L."/>
        </authorList>
    </citation>
    <scope>NUCLEOTIDE SEQUENCE [LARGE SCALE GENOMIC DNA]</scope>
    <source>
        <strain evidence="2 3">Q67</strain>
    </source>
</reference>
<dbReference type="EMBL" id="CP022742">
    <property type="protein sequence ID" value="ASU24059.1"/>
    <property type="molecule type" value="Genomic_DNA"/>
</dbReference>
<dbReference type="RefSeq" id="WP_094501512.1">
    <property type="nucleotide sequence ID" value="NZ_CAWNHI010000002.1"/>
</dbReference>